<dbReference type="InterPro" id="IPR019495">
    <property type="entry name" value="EXOSC1_C"/>
</dbReference>
<dbReference type="Pfam" id="PF10447">
    <property type="entry name" value="EXOSC1"/>
    <property type="match status" value="1"/>
</dbReference>
<dbReference type="PANTHER" id="PTHR12686:SF8">
    <property type="entry name" value="EXOSOME COMPLEX COMPONENT CSL4"/>
    <property type="match status" value="1"/>
</dbReference>
<dbReference type="HOGENOM" id="CLU_067135_3_2_1"/>
<sequence>MLCVLLQSLREKFSGIIGQEGVRATDIDKVDMHLSFRPSDIVRVVVLSLGDARAYYLSTAKNEVGVISGKSSADAATMVPISWAEMQCPLTGQLEQRKVAKVES</sequence>
<evidence type="ECO:0000256" key="1">
    <source>
        <dbReference type="ARBA" id="ARBA00004604"/>
    </source>
</evidence>
<dbReference type="GO" id="GO:0000176">
    <property type="term" value="C:nuclear exosome (RNase complex)"/>
    <property type="evidence" value="ECO:0000318"/>
    <property type="project" value="GO_Central"/>
</dbReference>
<dbReference type="Gene3D" id="2.40.50.140">
    <property type="entry name" value="Nucleic acid-binding proteins"/>
    <property type="match status" value="1"/>
</dbReference>
<dbReference type="eggNOG" id="KOG3409">
    <property type="taxonomic scope" value="Eukaryota"/>
</dbReference>
<keyword evidence="6" id="KW-1185">Reference proteome</keyword>
<dbReference type="Proteomes" id="UP000026915">
    <property type="component" value="Chromosome 7"/>
</dbReference>
<dbReference type="Gramene" id="EOY13797">
    <property type="protein sequence ID" value="EOY13797"/>
    <property type="gene ID" value="TCM_032443"/>
</dbReference>
<dbReference type="GO" id="GO:0005730">
    <property type="term" value="C:nucleolus"/>
    <property type="evidence" value="ECO:0007669"/>
    <property type="project" value="UniProtKB-SubCell"/>
</dbReference>
<dbReference type="InterPro" id="IPR039771">
    <property type="entry name" value="Csl4"/>
</dbReference>
<dbReference type="AlphaFoldDB" id="A0A061FAR4"/>
<dbReference type="InParanoid" id="A0A061FAR4"/>
<dbReference type="GO" id="GO:0003723">
    <property type="term" value="F:RNA binding"/>
    <property type="evidence" value="ECO:0007669"/>
    <property type="project" value="InterPro"/>
</dbReference>
<dbReference type="STRING" id="3641.A0A061FAR4"/>
<comment type="subcellular location">
    <subcellularLocation>
        <location evidence="1">Nucleus</location>
        <location evidence="1">Nucleolus</location>
    </subcellularLocation>
</comment>
<keyword evidence="3" id="KW-0271">Exosome</keyword>
<dbReference type="OMA" id="PFKGAIR"/>
<evidence type="ECO:0000313" key="6">
    <source>
        <dbReference type="Proteomes" id="UP000026915"/>
    </source>
</evidence>
<feature type="domain" description="Exosome complex component CSL4 C-terminal" evidence="4">
    <location>
        <begin position="7"/>
        <end position="49"/>
    </location>
</feature>
<protein>
    <submittedName>
        <fullName evidence="5">Nucleic acid-binding, OB-fold-like protein</fullName>
    </submittedName>
</protein>
<evidence type="ECO:0000313" key="5">
    <source>
        <dbReference type="EMBL" id="EOY13797.1"/>
    </source>
</evidence>
<accession>A0A061FAR4</accession>
<dbReference type="GO" id="GO:0006396">
    <property type="term" value="P:RNA processing"/>
    <property type="evidence" value="ECO:0007669"/>
    <property type="project" value="InterPro"/>
</dbReference>
<dbReference type="EMBL" id="CM001885">
    <property type="protein sequence ID" value="EOY13797.1"/>
    <property type="molecule type" value="Genomic_DNA"/>
</dbReference>
<evidence type="ECO:0000256" key="2">
    <source>
        <dbReference type="ARBA" id="ARBA00022490"/>
    </source>
</evidence>
<gene>
    <name evidence="5" type="ORF">TCM_032443</name>
</gene>
<dbReference type="SUPFAM" id="SSF50249">
    <property type="entry name" value="Nucleic acid-binding proteins"/>
    <property type="match status" value="1"/>
</dbReference>
<keyword evidence="2" id="KW-0963">Cytoplasm</keyword>
<evidence type="ECO:0000256" key="3">
    <source>
        <dbReference type="ARBA" id="ARBA00022835"/>
    </source>
</evidence>
<organism evidence="5 6">
    <name type="scientific">Theobroma cacao</name>
    <name type="common">Cacao</name>
    <name type="synonym">Cocoa</name>
    <dbReference type="NCBI Taxonomy" id="3641"/>
    <lineage>
        <taxon>Eukaryota</taxon>
        <taxon>Viridiplantae</taxon>
        <taxon>Streptophyta</taxon>
        <taxon>Embryophyta</taxon>
        <taxon>Tracheophyta</taxon>
        <taxon>Spermatophyta</taxon>
        <taxon>Magnoliopsida</taxon>
        <taxon>eudicotyledons</taxon>
        <taxon>Gunneridae</taxon>
        <taxon>Pentapetalae</taxon>
        <taxon>rosids</taxon>
        <taxon>malvids</taxon>
        <taxon>Malvales</taxon>
        <taxon>Malvaceae</taxon>
        <taxon>Byttnerioideae</taxon>
        <taxon>Theobroma</taxon>
    </lineage>
</organism>
<dbReference type="InterPro" id="IPR012340">
    <property type="entry name" value="NA-bd_OB-fold"/>
</dbReference>
<proteinExistence type="predicted"/>
<name>A0A061FAR4_THECC</name>
<evidence type="ECO:0000259" key="4">
    <source>
        <dbReference type="Pfam" id="PF10447"/>
    </source>
</evidence>
<dbReference type="PANTHER" id="PTHR12686">
    <property type="entry name" value="3'-5' EXORIBONUCLEASE CSL4-RELATED"/>
    <property type="match status" value="1"/>
</dbReference>
<dbReference type="GO" id="GO:0005737">
    <property type="term" value="C:cytoplasm"/>
    <property type="evidence" value="ECO:0000318"/>
    <property type="project" value="GO_Central"/>
</dbReference>
<reference evidence="5 6" key="1">
    <citation type="journal article" date="2013" name="Genome Biol.">
        <title>The genome sequence of the most widely cultivated cacao type and its use to identify candidate genes regulating pod color.</title>
        <authorList>
            <person name="Motamayor J.C."/>
            <person name="Mockaitis K."/>
            <person name="Schmutz J."/>
            <person name="Haiminen N."/>
            <person name="Iii D.L."/>
            <person name="Cornejo O."/>
            <person name="Findley S.D."/>
            <person name="Zheng P."/>
            <person name="Utro F."/>
            <person name="Royaert S."/>
            <person name="Saski C."/>
            <person name="Jenkins J."/>
            <person name="Podicheti R."/>
            <person name="Zhao M."/>
            <person name="Scheffler B.E."/>
            <person name="Stack J.C."/>
            <person name="Feltus F.A."/>
            <person name="Mustiga G.M."/>
            <person name="Amores F."/>
            <person name="Phillips W."/>
            <person name="Marelli J.P."/>
            <person name="May G.D."/>
            <person name="Shapiro H."/>
            <person name="Ma J."/>
            <person name="Bustamante C.D."/>
            <person name="Schnell R.J."/>
            <person name="Main D."/>
            <person name="Gilbert D."/>
            <person name="Parida L."/>
            <person name="Kuhn D.N."/>
        </authorList>
    </citation>
    <scope>NUCLEOTIDE SEQUENCE [LARGE SCALE GENOMIC DNA]</scope>
    <source>
        <strain evidence="6">cv. Matina 1-6</strain>
    </source>
</reference>